<feature type="transmembrane region" description="Helical" evidence="1">
    <location>
        <begin position="58"/>
        <end position="80"/>
    </location>
</feature>
<feature type="transmembrane region" description="Helical" evidence="1">
    <location>
        <begin position="20"/>
        <end position="51"/>
    </location>
</feature>
<reference evidence="2 3" key="1">
    <citation type="journal article" date="2019" name="Int. J. Syst. Evol. Microbiol.">
        <title>The Global Catalogue of Microorganisms (GCM) 10K type strain sequencing project: providing services to taxonomists for standard genome sequencing and annotation.</title>
        <authorList>
            <consortium name="The Broad Institute Genomics Platform"/>
            <consortium name="The Broad Institute Genome Sequencing Center for Infectious Disease"/>
            <person name="Wu L."/>
            <person name="Ma J."/>
        </authorList>
    </citation>
    <scope>NUCLEOTIDE SEQUENCE [LARGE SCALE GENOMIC DNA]</scope>
    <source>
        <strain evidence="2 3">JCM 30072</strain>
    </source>
</reference>
<keyword evidence="1" id="KW-1133">Transmembrane helix</keyword>
<dbReference type="AlphaFoldDB" id="A0ABD5VZQ5"/>
<evidence type="ECO:0000313" key="3">
    <source>
        <dbReference type="Proteomes" id="UP001596445"/>
    </source>
</evidence>
<accession>A0ABD5VZQ5</accession>
<keyword evidence="1" id="KW-0472">Membrane</keyword>
<keyword evidence="1" id="KW-0812">Transmembrane</keyword>
<feature type="transmembrane region" description="Helical" evidence="1">
    <location>
        <begin position="92"/>
        <end position="114"/>
    </location>
</feature>
<dbReference type="PROSITE" id="PS51257">
    <property type="entry name" value="PROKAR_LIPOPROTEIN"/>
    <property type="match status" value="1"/>
</dbReference>
<evidence type="ECO:0000256" key="1">
    <source>
        <dbReference type="SAM" id="Phobius"/>
    </source>
</evidence>
<dbReference type="Proteomes" id="UP001596445">
    <property type="component" value="Unassembled WGS sequence"/>
</dbReference>
<dbReference type="EMBL" id="JBHSZI010000001">
    <property type="protein sequence ID" value="MFC7057378.1"/>
    <property type="molecule type" value="Genomic_DNA"/>
</dbReference>
<proteinExistence type="predicted"/>
<keyword evidence="3" id="KW-1185">Reference proteome</keyword>
<evidence type="ECO:0000313" key="2">
    <source>
        <dbReference type="EMBL" id="MFC7057378.1"/>
    </source>
</evidence>
<name>A0ABD5VZQ5_9EURY</name>
<gene>
    <name evidence="2" type="ORF">ACFQQG_03310</name>
</gene>
<organism evidence="2 3">
    <name type="scientific">Halovenus salina</name>
    <dbReference type="NCBI Taxonomy" id="1510225"/>
    <lineage>
        <taxon>Archaea</taxon>
        <taxon>Methanobacteriati</taxon>
        <taxon>Methanobacteriota</taxon>
        <taxon>Stenosarchaea group</taxon>
        <taxon>Halobacteria</taxon>
        <taxon>Halobacteriales</taxon>
        <taxon>Haloarculaceae</taxon>
        <taxon>Halovenus</taxon>
    </lineage>
</organism>
<dbReference type="RefSeq" id="WP_267163128.1">
    <property type="nucleotide sequence ID" value="NZ_CP112972.1"/>
</dbReference>
<sequence length="115" mass="12006">MSDRSRSWLVLLREDDQYHWLALTVACLLGVALATVHWTGLVLGGAFVGILSTTLKRALLAGAGFGILVVVVWAGLLRFAGSFGDVTAMNEIAILPVGIALGLAILGSTLRGAFA</sequence>
<protein>
    <recommendedName>
        <fullName evidence="4">Major facilitator superfamily (MFS) profile domain-containing protein</fullName>
    </recommendedName>
</protein>
<comment type="caution">
    <text evidence="2">The sequence shown here is derived from an EMBL/GenBank/DDBJ whole genome shotgun (WGS) entry which is preliminary data.</text>
</comment>
<dbReference type="GeneID" id="76629235"/>
<evidence type="ECO:0008006" key="4">
    <source>
        <dbReference type="Google" id="ProtNLM"/>
    </source>
</evidence>